<protein>
    <submittedName>
        <fullName evidence="3">Uncharacterized protein</fullName>
    </submittedName>
</protein>
<keyword evidence="2" id="KW-0732">Signal</keyword>
<evidence type="ECO:0000256" key="1">
    <source>
        <dbReference type="SAM" id="MobiDB-lite"/>
    </source>
</evidence>
<accession>A0ABR6VG47</accession>
<evidence type="ECO:0000313" key="3">
    <source>
        <dbReference type="EMBL" id="MBC3536283.1"/>
    </source>
</evidence>
<sequence>MLKTLLCLFLSGVFAFMGLSAYESSDALPMKQWLAYYSTYQTMKSTGTLDDKNKLVLLNRLCLLYPDRAAIYKAEFKGQFGDLEKQQEEKAAKEEAAAAKEKEDAAIAERRREQLSEAKNRLEQEIQEKKQEIQKRQTQKQTTTTPKASDTSTSTR</sequence>
<comment type="caution">
    <text evidence="3">The sequence shown here is derived from an EMBL/GenBank/DDBJ whole genome shotgun (WGS) entry which is preliminary data.</text>
</comment>
<feature type="signal peptide" evidence="2">
    <location>
        <begin position="1"/>
        <end position="21"/>
    </location>
</feature>
<dbReference type="RefSeq" id="WP_186502442.1">
    <property type="nucleotide sequence ID" value="NZ_JACOGK010000006.1"/>
</dbReference>
<feature type="compositionally biased region" description="Basic and acidic residues" evidence="1">
    <location>
        <begin position="87"/>
        <end position="135"/>
    </location>
</feature>
<dbReference type="Proteomes" id="UP000606870">
    <property type="component" value="Unassembled WGS sequence"/>
</dbReference>
<evidence type="ECO:0000256" key="2">
    <source>
        <dbReference type="SAM" id="SignalP"/>
    </source>
</evidence>
<proteinExistence type="predicted"/>
<feature type="chain" id="PRO_5045442220" evidence="2">
    <location>
        <begin position="22"/>
        <end position="156"/>
    </location>
</feature>
<feature type="compositionally biased region" description="Low complexity" evidence="1">
    <location>
        <begin position="139"/>
        <end position="156"/>
    </location>
</feature>
<gene>
    <name evidence="3" type="ORF">H8J70_03325</name>
</gene>
<keyword evidence="4" id="KW-1185">Reference proteome</keyword>
<evidence type="ECO:0000313" key="4">
    <source>
        <dbReference type="Proteomes" id="UP000606870"/>
    </source>
</evidence>
<reference evidence="3 4" key="1">
    <citation type="submission" date="2020-08" db="EMBL/GenBank/DDBJ databases">
        <authorList>
            <person name="Liu C."/>
            <person name="Sun Q."/>
        </authorList>
    </citation>
    <scope>NUCLEOTIDE SEQUENCE [LARGE SCALE GENOMIC DNA]</scope>
    <source>
        <strain evidence="3 4">NSJ-59</strain>
    </source>
</reference>
<name>A0ABR6VG47_9FIRM</name>
<feature type="region of interest" description="Disordered" evidence="1">
    <location>
        <begin position="87"/>
        <end position="156"/>
    </location>
</feature>
<organism evidence="3 4">
    <name type="scientific">Megasphaera hominis</name>
    <dbReference type="NCBI Taxonomy" id="159836"/>
    <lineage>
        <taxon>Bacteria</taxon>
        <taxon>Bacillati</taxon>
        <taxon>Bacillota</taxon>
        <taxon>Negativicutes</taxon>
        <taxon>Veillonellales</taxon>
        <taxon>Veillonellaceae</taxon>
        <taxon>Megasphaera</taxon>
    </lineage>
</organism>
<dbReference type="EMBL" id="JACOGK010000006">
    <property type="protein sequence ID" value="MBC3536283.1"/>
    <property type="molecule type" value="Genomic_DNA"/>
</dbReference>